<protein>
    <submittedName>
        <fullName evidence="1">Uncharacterized protein</fullName>
    </submittedName>
</protein>
<reference evidence="1 2" key="1">
    <citation type="submission" date="2019-01" db="EMBL/GenBank/DDBJ databases">
        <title>Genome Assembly of Collichthys lucidus.</title>
        <authorList>
            <person name="Cai M."/>
            <person name="Xiao S."/>
        </authorList>
    </citation>
    <scope>NUCLEOTIDE SEQUENCE [LARGE SCALE GENOMIC DNA]</scope>
    <source>
        <strain evidence="1">JT15FE1705JMU</strain>
        <tissue evidence="1">Muscle</tissue>
    </source>
</reference>
<accession>A0A4U5VK06</accession>
<dbReference type="EMBL" id="CM014096">
    <property type="protein sequence ID" value="TKS88150.1"/>
    <property type="molecule type" value="Genomic_DNA"/>
</dbReference>
<dbReference type="Proteomes" id="UP000298787">
    <property type="component" value="Chromosome 19"/>
</dbReference>
<proteinExistence type="predicted"/>
<keyword evidence="2" id="KW-1185">Reference proteome</keyword>
<name>A0A4U5VK06_COLLU</name>
<dbReference type="AlphaFoldDB" id="A0A4U5VK06"/>
<sequence>MDLTGPMGFHVAYGELRFRQYRQNTGKQKRRNETKTPRCIAKTVEKSSGKNRTSAVIVGKDARPSTENRAWLVGVLLSNWNPVALGSTLISCYNRWVLDRGHVALKRRACRLSVGAVFKPPGCAAVYSVGLCKVCDHTGPCICDHNNNTNSYRILANSL</sequence>
<evidence type="ECO:0000313" key="1">
    <source>
        <dbReference type="EMBL" id="TKS88150.1"/>
    </source>
</evidence>
<organism evidence="1 2">
    <name type="scientific">Collichthys lucidus</name>
    <name type="common">Big head croaker</name>
    <name type="synonym">Sciaena lucida</name>
    <dbReference type="NCBI Taxonomy" id="240159"/>
    <lineage>
        <taxon>Eukaryota</taxon>
        <taxon>Metazoa</taxon>
        <taxon>Chordata</taxon>
        <taxon>Craniata</taxon>
        <taxon>Vertebrata</taxon>
        <taxon>Euteleostomi</taxon>
        <taxon>Actinopterygii</taxon>
        <taxon>Neopterygii</taxon>
        <taxon>Teleostei</taxon>
        <taxon>Neoteleostei</taxon>
        <taxon>Acanthomorphata</taxon>
        <taxon>Eupercaria</taxon>
        <taxon>Sciaenidae</taxon>
        <taxon>Collichthys</taxon>
    </lineage>
</organism>
<evidence type="ECO:0000313" key="2">
    <source>
        <dbReference type="Proteomes" id="UP000298787"/>
    </source>
</evidence>
<gene>
    <name evidence="1" type="ORF">D9C73_022274</name>
</gene>